<keyword evidence="3" id="KW-1185">Reference proteome</keyword>
<feature type="compositionally biased region" description="Acidic residues" evidence="1">
    <location>
        <begin position="220"/>
        <end position="235"/>
    </location>
</feature>
<evidence type="ECO:0000313" key="2">
    <source>
        <dbReference type="EMBL" id="KAJ7656605.1"/>
    </source>
</evidence>
<feature type="compositionally biased region" description="Pro residues" evidence="1">
    <location>
        <begin position="50"/>
        <end position="65"/>
    </location>
</feature>
<reference evidence="2" key="1">
    <citation type="submission" date="2023-03" db="EMBL/GenBank/DDBJ databases">
        <title>Massive genome expansion in bonnet fungi (Mycena s.s.) driven by repeated elements and novel gene families across ecological guilds.</title>
        <authorList>
            <consortium name="Lawrence Berkeley National Laboratory"/>
            <person name="Harder C.B."/>
            <person name="Miyauchi S."/>
            <person name="Viragh M."/>
            <person name="Kuo A."/>
            <person name="Thoen E."/>
            <person name="Andreopoulos B."/>
            <person name="Lu D."/>
            <person name="Skrede I."/>
            <person name="Drula E."/>
            <person name="Henrissat B."/>
            <person name="Morin E."/>
            <person name="Kohler A."/>
            <person name="Barry K."/>
            <person name="LaButti K."/>
            <person name="Morin E."/>
            <person name="Salamov A."/>
            <person name="Lipzen A."/>
            <person name="Mereny Z."/>
            <person name="Hegedus B."/>
            <person name="Baldrian P."/>
            <person name="Stursova M."/>
            <person name="Weitz H."/>
            <person name="Taylor A."/>
            <person name="Grigoriev I.V."/>
            <person name="Nagy L.G."/>
            <person name="Martin F."/>
            <person name="Kauserud H."/>
        </authorList>
    </citation>
    <scope>NUCLEOTIDE SEQUENCE</scope>
    <source>
        <strain evidence="2">CBHHK067</strain>
    </source>
</reference>
<accession>A0AAD7CPG3</accession>
<dbReference type="EMBL" id="JARKIE010000299">
    <property type="protein sequence ID" value="KAJ7656605.1"/>
    <property type="molecule type" value="Genomic_DNA"/>
</dbReference>
<dbReference type="Proteomes" id="UP001221757">
    <property type="component" value="Unassembled WGS sequence"/>
</dbReference>
<evidence type="ECO:0000313" key="3">
    <source>
        <dbReference type="Proteomes" id="UP001221757"/>
    </source>
</evidence>
<protein>
    <submittedName>
        <fullName evidence="2">Uncharacterized protein</fullName>
    </submittedName>
</protein>
<evidence type="ECO:0000256" key="1">
    <source>
        <dbReference type="SAM" id="MobiDB-lite"/>
    </source>
</evidence>
<name>A0AAD7CPG3_MYCRO</name>
<gene>
    <name evidence="2" type="ORF">B0H17DRAFT_1098356</name>
</gene>
<dbReference type="AlphaFoldDB" id="A0AAD7CPG3"/>
<sequence length="280" mass="30883">MPVSRIDFTPSETARSGDALHLDIPPPYNHAQYRHLTFLEKPGGRKVRPLPEPPATSPAPTPPRPLPRRRASGGCFIDLPPPVAVPARRPPRAQVFYVCNPSDSPATPARHEFPSSLTLSIPGQSWHLPINIIPATPLPPPTPGLMHSRTNLTPPQLDSPSETMPPGELRRTKMHRRLGGSVGAVPASVLAELRTLGEERGRPRSITLPNTEDPDKWSDEDGEDDEDAEDTDDEEHSWVVGTATRARVVRPTPRNSMKWVQDLGGDRWIADRYSSILRSL</sequence>
<feature type="region of interest" description="Disordered" evidence="1">
    <location>
        <begin position="200"/>
        <end position="240"/>
    </location>
</feature>
<proteinExistence type="predicted"/>
<comment type="caution">
    <text evidence="2">The sequence shown here is derived from an EMBL/GenBank/DDBJ whole genome shotgun (WGS) entry which is preliminary data.</text>
</comment>
<organism evidence="2 3">
    <name type="scientific">Mycena rosella</name>
    <name type="common">Pink bonnet</name>
    <name type="synonym">Agaricus rosellus</name>
    <dbReference type="NCBI Taxonomy" id="1033263"/>
    <lineage>
        <taxon>Eukaryota</taxon>
        <taxon>Fungi</taxon>
        <taxon>Dikarya</taxon>
        <taxon>Basidiomycota</taxon>
        <taxon>Agaricomycotina</taxon>
        <taxon>Agaricomycetes</taxon>
        <taxon>Agaricomycetidae</taxon>
        <taxon>Agaricales</taxon>
        <taxon>Marasmiineae</taxon>
        <taxon>Mycenaceae</taxon>
        <taxon>Mycena</taxon>
    </lineage>
</organism>
<feature type="region of interest" description="Disordered" evidence="1">
    <location>
        <begin position="1"/>
        <end position="73"/>
    </location>
</feature>